<dbReference type="RefSeq" id="WP_253064617.1">
    <property type="nucleotide sequence ID" value="NZ_JAMXWM010000031.1"/>
</dbReference>
<organism evidence="1 2">
    <name type="scientific">Sporolactobacillus shoreicorticis</name>
    <dbReference type="NCBI Taxonomy" id="1923877"/>
    <lineage>
        <taxon>Bacteria</taxon>
        <taxon>Bacillati</taxon>
        <taxon>Bacillota</taxon>
        <taxon>Bacilli</taxon>
        <taxon>Bacillales</taxon>
        <taxon>Sporolactobacillaceae</taxon>
        <taxon>Sporolactobacillus</taxon>
    </lineage>
</organism>
<keyword evidence="2" id="KW-1185">Reference proteome</keyword>
<dbReference type="Proteomes" id="UP001597399">
    <property type="component" value="Unassembled WGS sequence"/>
</dbReference>
<accession>A0ABW5S6M5</accession>
<dbReference type="EMBL" id="JBHUMQ010000034">
    <property type="protein sequence ID" value="MFD2694969.1"/>
    <property type="molecule type" value="Genomic_DNA"/>
</dbReference>
<comment type="caution">
    <text evidence="1">The sequence shown here is derived from an EMBL/GenBank/DDBJ whole genome shotgun (WGS) entry which is preliminary data.</text>
</comment>
<evidence type="ECO:0000313" key="2">
    <source>
        <dbReference type="Proteomes" id="UP001597399"/>
    </source>
</evidence>
<protein>
    <submittedName>
        <fullName evidence="1">Uncharacterized protein</fullName>
    </submittedName>
</protein>
<reference evidence="2" key="1">
    <citation type="journal article" date="2019" name="Int. J. Syst. Evol. Microbiol.">
        <title>The Global Catalogue of Microorganisms (GCM) 10K type strain sequencing project: providing services to taxonomists for standard genome sequencing and annotation.</title>
        <authorList>
            <consortium name="The Broad Institute Genomics Platform"/>
            <consortium name="The Broad Institute Genome Sequencing Center for Infectious Disease"/>
            <person name="Wu L."/>
            <person name="Ma J."/>
        </authorList>
    </citation>
    <scope>NUCLEOTIDE SEQUENCE [LARGE SCALE GENOMIC DNA]</scope>
    <source>
        <strain evidence="2">TISTR 2466</strain>
    </source>
</reference>
<gene>
    <name evidence="1" type="ORF">ACFSUE_15240</name>
</gene>
<evidence type="ECO:0000313" key="1">
    <source>
        <dbReference type="EMBL" id="MFD2694969.1"/>
    </source>
</evidence>
<proteinExistence type="predicted"/>
<name>A0ABW5S6M5_9BACL</name>
<sequence length="76" mass="8608">MSEQKYPDICPVTGLPFFMEIEHPDLGWVPTYGGPFDSYTIPVPDDDGDGYYRERYDHDVGGWSDTEWIGGGESDE</sequence>